<dbReference type="Proteomes" id="UP000000485">
    <property type="component" value="Chromosome"/>
</dbReference>
<feature type="domain" description="Fibronectin type-III" evidence="5">
    <location>
        <begin position="1123"/>
        <end position="1218"/>
    </location>
</feature>
<keyword evidence="7" id="KW-1185">Reference proteome</keyword>
<feature type="domain" description="Fibronectin type-III" evidence="5">
    <location>
        <begin position="1219"/>
        <end position="1311"/>
    </location>
</feature>
<dbReference type="InterPro" id="IPR013783">
    <property type="entry name" value="Ig-like_fold"/>
</dbReference>
<dbReference type="InterPro" id="IPR050964">
    <property type="entry name" value="Striated_Muscle_Regulatory"/>
</dbReference>
<evidence type="ECO:0000259" key="5">
    <source>
        <dbReference type="PROSITE" id="PS50853"/>
    </source>
</evidence>
<feature type="signal peptide" evidence="4">
    <location>
        <begin position="1"/>
        <end position="30"/>
    </location>
</feature>
<keyword evidence="3" id="KW-0624">Polysaccharide degradation</keyword>
<evidence type="ECO:0000313" key="6">
    <source>
        <dbReference type="EMBL" id="AEI12305.1"/>
    </source>
</evidence>
<dbReference type="PROSITE" id="PS50853">
    <property type="entry name" value="FN3"/>
    <property type="match status" value="5"/>
</dbReference>
<dbReference type="SMART" id="SM00060">
    <property type="entry name" value="FN3"/>
    <property type="match status" value="6"/>
</dbReference>
<keyword evidence="1" id="KW-0677">Repeat</keyword>
<keyword evidence="4" id="KW-0732">Signal</keyword>
<dbReference type="eggNOG" id="COG4254">
    <property type="taxonomic scope" value="Bacteria"/>
</dbReference>
<organism evidence="6 7">
    <name type="scientific">Cellulomonas gilvus (strain ATCC 13127 / NRRL B-14078)</name>
    <name type="common">Cellvibrio gilvus</name>
    <dbReference type="NCBI Taxonomy" id="593907"/>
    <lineage>
        <taxon>Bacteria</taxon>
        <taxon>Bacillati</taxon>
        <taxon>Actinomycetota</taxon>
        <taxon>Actinomycetes</taxon>
        <taxon>Micrococcales</taxon>
        <taxon>Cellulomonadaceae</taxon>
        <taxon>Cellulomonas</taxon>
    </lineage>
</organism>
<dbReference type="PRINTS" id="PR00014">
    <property type="entry name" value="FNTYPEIII"/>
</dbReference>
<dbReference type="SUPFAM" id="SSF49265">
    <property type="entry name" value="Fibronectin type III"/>
    <property type="match status" value="5"/>
</dbReference>
<evidence type="ECO:0000256" key="1">
    <source>
        <dbReference type="ARBA" id="ARBA00022737"/>
    </source>
</evidence>
<protein>
    <submittedName>
        <fullName evidence="6">Fibronectin type III domain protein</fullName>
    </submittedName>
</protein>
<keyword evidence="2" id="KW-0326">Glycosidase</keyword>
<dbReference type="eggNOG" id="COG4733">
    <property type="taxonomic scope" value="Bacteria"/>
</dbReference>
<gene>
    <name evidence="6" type="ordered locus">Celgi_1798</name>
</gene>
<dbReference type="CDD" id="cd00063">
    <property type="entry name" value="FN3"/>
    <property type="match status" value="4"/>
</dbReference>
<proteinExistence type="predicted"/>
<dbReference type="GO" id="GO:0016798">
    <property type="term" value="F:hydrolase activity, acting on glycosyl bonds"/>
    <property type="evidence" value="ECO:0007669"/>
    <property type="project" value="UniProtKB-KW"/>
</dbReference>
<feature type="chain" id="PRO_5003367155" evidence="4">
    <location>
        <begin position="31"/>
        <end position="1311"/>
    </location>
</feature>
<dbReference type="GO" id="GO:0000272">
    <property type="term" value="P:polysaccharide catabolic process"/>
    <property type="evidence" value="ECO:0007669"/>
    <property type="project" value="UniProtKB-KW"/>
</dbReference>
<accession>F8A6V1</accession>
<dbReference type="EMBL" id="CP002665">
    <property type="protein sequence ID" value="AEI12305.1"/>
    <property type="molecule type" value="Genomic_DNA"/>
</dbReference>
<evidence type="ECO:0000256" key="3">
    <source>
        <dbReference type="ARBA" id="ARBA00023326"/>
    </source>
</evidence>
<evidence type="ECO:0000256" key="4">
    <source>
        <dbReference type="SAM" id="SignalP"/>
    </source>
</evidence>
<dbReference type="Gene3D" id="2.60.40.10">
    <property type="entry name" value="Immunoglobulins"/>
    <property type="match status" value="11"/>
</dbReference>
<dbReference type="RefSeq" id="WP_013883824.1">
    <property type="nucleotide sequence ID" value="NC_015671.1"/>
</dbReference>
<dbReference type="InterPro" id="IPR036116">
    <property type="entry name" value="FN3_sf"/>
</dbReference>
<keyword evidence="3" id="KW-0119">Carbohydrate metabolism</keyword>
<dbReference type="HOGENOM" id="CLU_260663_0_0_11"/>
<feature type="domain" description="Fibronectin type-III" evidence="5">
    <location>
        <begin position="923"/>
        <end position="1021"/>
    </location>
</feature>
<feature type="domain" description="Fibronectin type-III" evidence="5">
    <location>
        <begin position="633"/>
        <end position="737"/>
    </location>
</feature>
<evidence type="ECO:0000313" key="7">
    <source>
        <dbReference type="Proteomes" id="UP000000485"/>
    </source>
</evidence>
<dbReference type="InterPro" id="IPR003961">
    <property type="entry name" value="FN3_dom"/>
</dbReference>
<dbReference type="PANTHER" id="PTHR13817:SF73">
    <property type="entry name" value="FIBRONECTIN TYPE-III DOMAIN-CONTAINING PROTEIN"/>
    <property type="match status" value="1"/>
</dbReference>
<name>F8A6V1_CELGA</name>
<feature type="domain" description="Fibronectin type-III" evidence="5">
    <location>
        <begin position="1024"/>
        <end position="1122"/>
    </location>
</feature>
<dbReference type="Pfam" id="PF00041">
    <property type="entry name" value="fn3"/>
    <property type="match status" value="4"/>
</dbReference>
<dbReference type="STRING" id="593907.Celgi_1798"/>
<evidence type="ECO:0000256" key="2">
    <source>
        <dbReference type="ARBA" id="ARBA00023295"/>
    </source>
</evidence>
<dbReference type="PANTHER" id="PTHR13817">
    <property type="entry name" value="TITIN"/>
    <property type="match status" value="1"/>
</dbReference>
<reference evidence="7" key="1">
    <citation type="submission" date="2011-04" db="EMBL/GenBank/DDBJ databases">
        <title>Complete sequence of Cellvibrio gilvus ATCC 13127.</title>
        <authorList>
            <person name="Lucas S."/>
            <person name="Han J."/>
            <person name="Lapidus A."/>
            <person name="Cheng J.-F."/>
            <person name="Goodwin L."/>
            <person name="Pitluck S."/>
            <person name="Peters L."/>
            <person name="Munk A."/>
            <person name="Detter J.C."/>
            <person name="Han C."/>
            <person name="Tapia R."/>
            <person name="Land M."/>
            <person name="Hauser L."/>
            <person name="Kyrpides N."/>
            <person name="Ivanova N."/>
            <person name="Ovchinnikova G."/>
            <person name="Pagani I."/>
            <person name="Mead D."/>
            <person name="Brumm P."/>
            <person name="Woyke T."/>
        </authorList>
    </citation>
    <scope>NUCLEOTIDE SEQUENCE [LARGE SCALE GENOMIC DNA]</scope>
    <source>
        <strain evidence="7">ATCC 13127 / NRRL B-14078</strain>
    </source>
</reference>
<dbReference type="KEGG" id="cga:Celgi_1798"/>
<sequence precursor="true">MILRRTAAGLVAVALALVGGAATIAVPATAATTVLLPAPGGLATATVDGDDRFTWDGVDGATGYTIEVATDDQFATSNIVATRATTARTWIPERTLGSVEARGLYWRVAAHSSGTTASSRGEFSAPAFYDAAAAGVPQLVSPSAGEVIDYPEPVAFRWTPVVGAISYTLTYSTSPEWAAGVTTTVTNLTGTAHTPTAPLARTSPGVPVQWYWRVQAVFANPTSTTTTSNPVTGPAQTEAGTFTVRWTEQASAPTLLAPIGTAAVQSDLKFSWTPVAGAATYGIAIGQSVDSATGIVTTIKDSGTTTSTSYVPLQQLVDGNYFWQVTAYDPAGKPGQRSTAVEFRKAWGAQSAPTVSASGFVKTYPFPTFGSTDINNATVVPLDQVRLTWQPVARATLYEVVATPITEATEPGAPEDDREPLTCRTASTSATVIARVEDGRNNAAALEGDRDCLWKSSSGQRMDALGLYEWKVRAIDYSGSATTTIQTSTPSGSQESQWSDVDDGDLSRKRYFRVAPTTAASSSTAIVDEGAWTTTSTTDIGKPAPVMTWSPVVGANAYQVDIYGDSDCTVHVGTLHTMQTSLVVNGVFDDETSGAYCWRVRGYIADDAFSQNGVTAIVGSVFSEKHFWQKSSTPVDFVGVNPVTVTADGSVVLAWRPQSLSAPNDGGSRGYSVMISNSSNTVSSSIKVEYPWYVAKTTTLPQAPLAPGDYFFKVAALDALGNPGNYTPSVAFTIAAPRPTGLTAAVDGTSATLSWTGTTAAAKYGVKVRPVGAAWPATPTQVTQTAATVRDLDDGSYEWLVFSYDASGYQSLEATPGTFTIAAPVPALATTNGTVLRSDERVLDWQPVAGASRYLVQYATSAGSLDAAAAAETSATSYALPATLAYGTTYFWQVTAVPEKANTSSTRIKLGRSTVGSFSVVNPPAGIVIAKLTAVGTTATVQWATPTGANRGSAQAPAYRLAYRASNGTGATTEWTVLEIPAGVESHAVAGLDVSTTYEFQLQAYNAEGASAWSAVRTVATPGAPATVTGIVVKPTATSLQVSWTAPSNTGGSPITGYDVRYRKGTADWTEITSARTSTSRSVTISGLSARASYTISVAAINAVGQGPSAEHSTATLGVPSAPQSVKVVRGDRTGKVTWVAPANNGGSAITGYLVQYRTQSTTGVWSAWTAPRSTAASTLALTLSSLSNGVKHQVRVAAKTNLGTGAYSSGVIFTPATKPSAPTGVKAVATTGKITVSWTKAATNGSTLSGYQVKYSTNGTTWYALPKTAATATSLVWKGGKKGKVYQFRVAAVSNLGTSSPSAAVKVTAK</sequence>
<keyword evidence="2" id="KW-0378">Hydrolase</keyword>